<proteinExistence type="predicted"/>
<dbReference type="EMBL" id="AP023366">
    <property type="protein sequence ID" value="BCJ85844.1"/>
    <property type="molecule type" value="Genomic_DNA"/>
</dbReference>
<dbReference type="AlphaFoldDB" id="A0A7I8D6X7"/>
<dbReference type="CDD" id="cd03680">
    <property type="entry name" value="MM_CoA_mutase_ICM_like"/>
    <property type="match status" value="1"/>
</dbReference>
<organism evidence="3 4">
    <name type="scientific">Effusibacillus dendaii</name>
    <dbReference type="NCBI Taxonomy" id="2743772"/>
    <lineage>
        <taxon>Bacteria</taxon>
        <taxon>Bacillati</taxon>
        <taxon>Bacillota</taxon>
        <taxon>Bacilli</taxon>
        <taxon>Bacillales</taxon>
        <taxon>Alicyclobacillaceae</taxon>
        <taxon>Effusibacillus</taxon>
    </lineage>
</organism>
<accession>A0A7I8D6X7</accession>
<dbReference type="Pfam" id="PF01642">
    <property type="entry name" value="MM_CoA_mutase"/>
    <property type="match status" value="1"/>
</dbReference>
<dbReference type="KEGG" id="eff:skT53_08290"/>
<reference evidence="3 4" key="1">
    <citation type="submission" date="2020-08" db="EMBL/GenBank/DDBJ databases">
        <title>Complete Genome Sequence of Effusibacillus dendaii Strain skT53, Isolated from Farmland soil.</title>
        <authorList>
            <person name="Konishi T."/>
            <person name="Kawasaki H."/>
        </authorList>
    </citation>
    <scope>NUCLEOTIDE SEQUENCE [LARGE SCALE GENOMIC DNA]</scope>
    <source>
        <strain evidence="4">skT53</strain>
    </source>
</reference>
<evidence type="ECO:0000256" key="1">
    <source>
        <dbReference type="ARBA" id="ARBA00023235"/>
    </source>
</evidence>
<keyword evidence="1" id="KW-0413">Isomerase</keyword>
<dbReference type="SUPFAM" id="SSF51703">
    <property type="entry name" value="Cobalamin (vitamin B12)-dependent enzymes"/>
    <property type="match status" value="1"/>
</dbReference>
<dbReference type="GO" id="GO:0004494">
    <property type="term" value="F:methylmalonyl-CoA mutase activity"/>
    <property type="evidence" value="ECO:0007669"/>
    <property type="project" value="InterPro"/>
</dbReference>
<gene>
    <name evidence="3" type="ORF">skT53_08290</name>
</gene>
<dbReference type="Gene3D" id="3.20.20.240">
    <property type="entry name" value="Methylmalonyl-CoA mutase"/>
    <property type="match status" value="1"/>
</dbReference>
<dbReference type="NCBIfam" id="TIGR00641">
    <property type="entry name" value="acid_CoA_mut_N"/>
    <property type="match status" value="1"/>
</dbReference>
<dbReference type="InterPro" id="IPR006099">
    <property type="entry name" value="MeMalonylCoA_mutase_a/b_cat"/>
</dbReference>
<dbReference type="RefSeq" id="WP_200759916.1">
    <property type="nucleotide sequence ID" value="NZ_AP023366.1"/>
</dbReference>
<keyword evidence="4" id="KW-1185">Reference proteome</keyword>
<feature type="domain" description="Methylmalonyl-CoA mutase alpha/beta chain catalytic" evidence="2">
    <location>
        <begin position="31"/>
        <end position="546"/>
    </location>
</feature>
<dbReference type="PANTHER" id="PTHR48101:SF1">
    <property type="entry name" value="METHYLMALONYL-COA MUTASE, LARGE SUBUNIT"/>
    <property type="match status" value="1"/>
</dbReference>
<dbReference type="GO" id="GO:0031419">
    <property type="term" value="F:cobalamin binding"/>
    <property type="evidence" value="ECO:0007669"/>
    <property type="project" value="InterPro"/>
</dbReference>
<dbReference type="InterPro" id="IPR016176">
    <property type="entry name" value="Cbl-dep_enz_cat"/>
</dbReference>
<evidence type="ECO:0000259" key="2">
    <source>
        <dbReference type="Pfam" id="PF01642"/>
    </source>
</evidence>
<dbReference type="Proteomes" id="UP000593802">
    <property type="component" value="Chromosome"/>
</dbReference>
<sequence>MSDFNEKLDAWQRKVEKAVAKFPERKRRFTTSSDLEVDRLYIPKENGEQQTYLEKLGFPGEYPFTRGIQPTMYRGRYWTMRQYAGFGSAEETNERFRYLLKQGQTGLSTAFDLPTQIGYDADHPMARGEVGKVGVSISSLVDMETLLKGIPLDKVSTSMTINAPASVLLAMYIAVGEKQGVSSDKLTGTIQNDILKEYVARGTYIYPPAPSMRLITNIFEYCADKVPNWNTISISGYHIREAGSTAVQEVAFTISNAIAYVQAAVDAGLPVDKFAPRLSFFFNAHNNFMEEIAKFRAARRIWAKIMRHRFKAEDPKSWQLRFHTQTGGSTLTAQQPDNNIVRVTIQALAAVLGGTQSLHTNSRDEALALPTEDSARIALRTQQIIAYESGVADTIDPLGGSYYIESLTDEIEKEVMRYIEKIDEMGGAVTAIEQGYMQREIQQASYRTQMAIESGEDVVVGMNKFTIENEPQPELLRVNPALGKIQAERLAKLRSERNNEEVQTKLQALKTAAEGQDNLMPYILDAVRVYATTGEICDVMRSVFGEYRPSLF</sequence>
<evidence type="ECO:0000313" key="3">
    <source>
        <dbReference type="EMBL" id="BCJ85844.1"/>
    </source>
</evidence>
<dbReference type="PANTHER" id="PTHR48101">
    <property type="entry name" value="METHYLMALONYL-COA MUTASE, MITOCHONDRIAL-RELATED"/>
    <property type="match status" value="1"/>
</dbReference>
<evidence type="ECO:0000313" key="4">
    <source>
        <dbReference type="Proteomes" id="UP000593802"/>
    </source>
</evidence>
<name>A0A7I8D6X7_9BACL</name>
<protein>
    <submittedName>
        <fullName evidence="3">Methylmalonyl-CoA mutase</fullName>
    </submittedName>
</protein>
<dbReference type="InterPro" id="IPR006098">
    <property type="entry name" value="MMCoA_mutase_a_cat"/>
</dbReference>